<dbReference type="GO" id="GO:0016020">
    <property type="term" value="C:membrane"/>
    <property type="evidence" value="ECO:0007669"/>
    <property type="project" value="InterPro"/>
</dbReference>
<dbReference type="SUPFAM" id="SSF51445">
    <property type="entry name" value="(Trans)glycosidases"/>
    <property type="match status" value="1"/>
</dbReference>
<comment type="similarity">
    <text evidence="1">Belongs to the glycosyl hydrolase 79 family.</text>
</comment>
<evidence type="ECO:0000256" key="1">
    <source>
        <dbReference type="ARBA" id="ARBA00009800"/>
    </source>
</evidence>
<dbReference type="GO" id="GO:0016798">
    <property type="term" value="F:hydrolase activity, acting on glycosyl bonds"/>
    <property type="evidence" value="ECO:0007669"/>
    <property type="project" value="InterPro"/>
</dbReference>
<evidence type="ECO:0008006" key="5">
    <source>
        <dbReference type="Google" id="ProtNLM"/>
    </source>
</evidence>
<dbReference type="InterPro" id="IPR005199">
    <property type="entry name" value="Glyco_hydro_79"/>
</dbReference>
<dbReference type="Gene3D" id="3.20.20.80">
    <property type="entry name" value="Glycosidases"/>
    <property type="match status" value="1"/>
</dbReference>
<sequence length="476" mass="52980">MPFISASQTFTLLWLVTMATASQDGGVLRAASNHDVPVVVTVNIQKSLNTITDHFIGHSLGDPTAVQLSRHFDSKKLQNLARALAPLYVRFGGEGGTFHVASSQHSLQLWEKMNNFFKLVGWDSYYILDPVSRNHDGSWDTSYTRQLLKASADRNYHIAGFELGNEYDLYSSSRPITLSPEQLVHDVAELQKLLNGYPLYSSSFIVGPDTAFVNPKYFHGFLAAGGNKYVRAATFHQYYFDGHHPQKSYFTDVNKMDSLARMIDNAFNQTRSVDRHLPVWLGETGSASVGGVAGMTDRFMSGFLWLDKLGVCAAKGIGAVIRHVFYGDHDHYGIIDTNLDPNTDYWLTILYKRIVRGAVFHASGRHDVRVYAACANRDNFKAGGLAVYMLNPNNYPVTFDLPQFSNQPRFRYSLTAGDNDGLTSKHMALNGVKLQLVNDNLPPLKPESAPRGMVTVPAYSYTFLVFPEAGVSICLH</sequence>
<feature type="signal peptide" evidence="2">
    <location>
        <begin position="1"/>
        <end position="21"/>
    </location>
</feature>
<dbReference type="PANTHER" id="PTHR46145:SF4">
    <property type="entry name" value="HEPARANASE"/>
    <property type="match status" value="1"/>
</dbReference>
<dbReference type="GO" id="GO:0031012">
    <property type="term" value="C:extracellular matrix"/>
    <property type="evidence" value="ECO:0007669"/>
    <property type="project" value="TreeGrafter"/>
</dbReference>
<keyword evidence="4" id="KW-1185">Reference proteome</keyword>
<dbReference type="Pfam" id="PF03662">
    <property type="entry name" value="Glyco_hydro_79n"/>
    <property type="match status" value="1"/>
</dbReference>
<name>A0AAN9AUN3_9CAEN</name>
<evidence type="ECO:0000313" key="3">
    <source>
        <dbReference type="EMBL" id="KAK7093359.1"/>
    </source>
</evidence>
<proteinExistence type="inferred from homology"/>
<gene>
    <name evidence="3" type="ORF">V1264_007125</name>
</gene>
<keyword evidence="2" id="KW-0732">Signal</keyword>
<evidence type="ECO:0000256" key="2">
    <source>
        <dbReference type="SAM" id="SignalP"/>
    </source>
</evidence>
<dbReference type="AlphaFoldDB" id="A0AAN9AUN3"/>
<evidence type="ECO:0000313" key="4">
    <source>
        <dbReference type="Proteomes" id="UP001374579"/>
    </source>
</evidence>
<accession>A0AAN9AUN3</accession>
<protein>
    <recommendedName>
        <fullName evidence="5">Glycoside hydrolase family 79</fullName>
    </recommendedName>
</protein>
<dbReference type="EMBL" id="JBAMIC010000019">
    <property type="protein sequence ID" value="KAK7093359.1"/>
    <property type="molecule type" value="Genomic_DNA"/>
</dbReference>
<comment type="caution">
    <text evidence="3">The sequence shown here is derived from an EMBL/GenBank/DDBJ whole genome shotgun (WGS) entry which is preliminary data.</text>
</comment>
<dbReference type="InterPro" id="IPR017853">
    <property type="entry name" value="GH"/>
</dbReference>
<feature type="chain" id="PRO_5042878395" description="Glycoside hydrolase family 79" evidence="2">
    <location>
        <begin position="22"/>
        <end position="476"/>
    </location>
</feature>
<dbReference type="Proteomes" id="UP001374579">
    <property type="component" value="Unassembled WGS sequence"/>
</dbReference>
<dbReference type="GO" id="GO:0005615">
    <property type="term" value="C:extracellular space"/>
    <property type="evidence" value="ECO:0007669"/>
    <property type="project" value="TreeGrafter"/>
</dbReference>
<reference evidence="3 4" key="1">
    <citation type="submission" date="2024-02" db="EMBL/GenBank/DDBJ databases">
        <title>Chromosome-scale genome assembly of the rough periwinkle Littorina saxatilis.</title>
        <authorList>
            <person name="De Jode A."/>
            <person name="Faria R."/>
            <person name="Formenti G."/>
            <person name="Sims Y."/>
            <person name="Smith T.P."/>
            <person name="Tracey A."/>
            <person name="Wood J.M.D."/>
            <person name="Zagrodzka Z.B."/>
            <person name="Johannesson K."/>
            <person name="Butlin R.K."/>
            <person name="Leder E.H."/>
        </authorList>
    </citation>
    <scope>NUCLEOTIDE SEQUENCE [LARGE SCALE GENOMIC DNA]</scope>
    <source>
        <strain evidence="3">Snail1</strain>
        <tissue evidence="3">Muscle</tissue>
    </source>
</reference>
<dbReference type="PANTHER" id="PTHR46145">
    <property type="entry name" value="HEPARANASE"/>
    <property type="match status" value="1"/>
</dbReference>
<organism evidence="3 4">
    <name type="scientific">Littorina saxatilis</name>
    <dbReference type="NCBI Taxonomy" id="31220"/>
    <lineage>
        <taxon>Eukaryota</taxon>
        <taxon>Metazoa</taxon>
        <taxon>Spiralia</taxon>
        <taxon>Lophotrochozoa</taxon>
        <taxon>Mollusca</taxon>
        <taxon>Gastropoda</taxon>
        <taxon>Caenogastropoda</taxon>
        <taxon>Littorinimorpha</taxon>
        <taxon>Littorinoidea</taxon>
        <taxon>Littorinidae</taxon>
        <taxon>Littorina</taxon>
    </lineage>
</organism>